<dbReference type="PROSITE" id="PS00893">
    <property type="entry name" value="NUDIX_BOX"/>
    <property type="match status" value="1"/>
</dbReference>
<name>A0A4U1BNJ3_9GAMM</name>
<dbReference type="InterPro" id="IPR022927">
    <property type="entry name" value="RppH"/>
</dbReference>
<gene>
    <name evidence="4 7" type="primary">rppH</name>
    <name evidence="4" type="synonym">nudH</name>
    <name evidence="7" type="ORF">FCL42_08845</name>
</gene>
<dbReference type="PANTHER" id="PTHR23114">
    <property type="entry name" value="M7GPPPN-MRNA HYDROLASE"/>
    <property type="match status" value="1"/>
</dbReference>
<dbReference type="InterPro" id="IPR020476">
    <property type="entry name" value="Nudix_hydrolase"/>
</dbReference>
<dbReference type="InterPro" id="IPR015797">
    <property type="entry name" value="NUDIX_hydrolase-like_dom_sf"/>
</dbReference>
<accession>A0A4U1BNJ3</accession>
<dbReference type="Pfam" id="PF00293">
    <property type="entry name" value="NUDIX"/>
    <property type="match status" value="1"/>
</dbReference>
<dbReference type="PROSITE" id="PS51462">
    <property type="entry name" value="NUDIX"/>
    <property type="match status" value="1"/>
</dbReference>
<comment type="cofactor">
    <cofactor evidence="1">
        <name>Mn(2+)</name>
        <dbReference type="ChEBI" id="CHEBI:29035"/>
    </cofactor>
</comment>
<dbReference type="FunFam" id="3.90.79.10:FF:000001">
    <property type="entry name" value="RNA pyrophosphohydrolase"/>
    <property type="match status" value="1"/>
</dbReference>
<evidence type="ECO:0000259" key="6">
    <source>
        <dbReference type="PROSITE" id="PS51462"/>
    </source>
</evidence>
<evidence type="ECO:0000256" key="3">
    <source>
        <dbReference type="ARBA" id="ARBA00022801"/>
    </source>
</evidence>
<dbReference type="NCBIfam" id="NF001937">
    <property type="entry name" value="PRK00714.1-4"/>
    <property type="match status" value="1"/>
</dbReference>
<dbReference type="AlphaFoldDB" id="A0A4U1BNJ3"/>
<dbReference type="GO" id="GO:0006402">
    <property type="term" value="P:mRNA catabolic process"/>
    <property type="evidence" value="ECO:0007669"/>
    <property type="project" value="TreeGrafter"/>
</dbReference>
<comment type="cofactor">
    <cofactor evidence="2">
        <name>Mg(2+)</name>
        <dbReference type="ChEBI" id="CHEBI:18420"/>
    </cofactor>
</comment>
<dbReference type="HAMAP" id="MF_00298">
    <property type="entry name" value="Nudix_RppH"/>
    <property type="match status" value="1"/>
</dbReference>
<proteinExistence type="inferred from homology"/>
<organism evidence="7 8">
    <name type="scientific">Ferrimonas aestuarii</name>
    <dbReference type="NCBI Taxonomy" id="2569539"/>
    <lineage>
        <taxon>Bacteria</taxon>
        <taxon>Pseudomonadati</taxon>
        <taxon>Pseudomonadota</taxon>
        <taxon>Gammaproteobacteria</taxon>
        <taxon>Alteromonadales</taxon>
        <taxon>Ferrimonadaceae</taxon>
        <taxon>Ferrimonas</taxon>
    </lineage>
</organism>
<dbReference type="InterPro" id="IPR020084">
    <property type="entry name" value="NUDIX_hydrolase_CS"/>
</dbReference>
<reference evidence="7 8" key="1">
    <citation type="submission" date="2019-04" db="EMBL/GenBank/DDBJ databases">
        <authorList>
            <person name="Hwang J.C."/>
        </authorList>
    </citation>
    <scope>NUCLEOTIDE SEQUENCE [LARGE SCALE GENOMIC DNA]</scope>
    <source>
        <strain evidence="7 8">IMCC35002</strain>
    </source>
</reference>
<dbReference type="InterPro" id="IPR000086">
    <property type="entry name" value="NUDIX_hydrolase_dom"/>
</dbReference>
<comment type="similarity">
    <text evidence="4">Belongs to the Nudix hydrolase family. RppH subfamily.</text>
</comment>
<evidence type="ECO:0000313" key="8">
    <source>
        <dbReference type="Proteomes" id="UP000305675"/>
    </source>
</evidence>
<dbReference type="PANTHER" id="PTHR23114:SF17">
    <property type="entry name" value="M7GPPPN-MRNA HYDROLASE"/>
    <property type="match status" value="1"/>
</dbReference>
<comment type="function">
    <text evidence="4">Accelerates the degradation of transcripts by removing pyrophosphate from the 5'-end of triphosphorylated RNA, leading to a more labile monophosphorylated state that can stimulate subsequent ribonuclease cleavage.</text>
</comment>
<keyword evidence="8" id="KW-1185">Reference proteome</keyword>
<sequence length="183" mass="22214">MIDNEGYRANVGIIICNRRGQVLWARRFGQHSWQFPQGGVDQGETPEQTMYRELFEEVGLQKSDVKVLAVSRSWLRYRLPKRLIRQDSKPVCIGQKQKWFLLQLVADEKKIDLRRSGHPEFDDWRWVNYWYPVRQVVSFKREVYRKVMKEFSPIAMPFQERSETSNRRHRDGNFKARRRRRNR</sequence>
<dbReference type="NCBIfam" id="NF001938">
    <property type="entry name" value="PRK00714.1-5"/>
    <property type="match status" value="1"/>
</dbReference>
<comment type="cofactor">
    <cofactor evidence="4">
        <name>a divalent metal cation</name>
        <dbReference type="ChEBI" id="CHEBI:60240"/>
    </cofactor>
</comment>
<feature type="short sequence motif" description="Nudix box" evidence="4">
    <location>
        <begin position="38"/>
        <end position="59"/>
    </location>
</feature>
<dbReference type="EMBL" id="SWCJ01000005">
    <property type="protein sequence ID" value="TKB55296.1"/>
    <property type="molecule type" value="Genomic_DNA"/>
</dbReference>
<keyword evidence="3 4" id="KW-0378">Hydrolase</keyword>
<evidence type="ECO:0000256" key="4">
    <source>
        <dbReference type="HAMAP-Rule" id="MF_00298"/>
    </source>
</evidence>
<protein>
    <recommendedName>
        <fullName evidence="4">RNA pyrophosphohydrolase</fullName>
        <ecNumber evidence="4">3.6.1.-</ecNumber>
    </recommendedName>
    <alternativeName>
        <fullName evidence="4">(Di)nucleoside polyphosphate hydrolase</fullName>
    </alternativeName>
</protein>
<dbReference type="SUPFAM" id="SSF55811">
    <property type="entry name" value="Nudix"/>
    <property type="match status" value="1"/>
</dbReference>
<feature type="region of interest" description="Disordered" evidence="5">
    <location>
        <begin position="159"/>
        <end position="183"/>
    </location>
</feature>
<dbReference type="OrthoDB" id="9816040at2"/>
<comment type="caution">
    <text evidence="7">The sequence shown here is derived from an EMBL/GenBank/DDBJ whole genome shotgun (WGS) entry which is preliminary data.</text>
</comment>
<dbReference type="PRINTS" id="PR00502">
    <property type="entry name" value="NUDIXFAMILY"/>
</dbReference>
<dbReference type="GO" id="GO:0034353">
    <property type="term" value="F:mRNA 5'-diphosphatase activity"/>
    <property type="evidence" value="ECO:0007669"/>
    <property type="project" value="TreeGrafter"/>
</dbReference>
<feature type="compositionally biased region" description="Basic and acidic residues" evidence="5">
    <location>
        <begin position="160"/>
        <end position="174"/>
    </location>
</feature>
<feature type="domain" description="Nudix hydrolase" evidence="6">
    <location>
        <begin position="6"/>
        <end position="149"/>
    </location>
</feature>
<dbReference type="EC" id="3.6.1.-" evidence="4"/>
<evidence type="ECO:0000313" key="7">
    <source>
        <dbReference type="EMBL" id="TKB55296.1"/>
    </source>
</evidence>
<dbReference type="GO" id="GO:0005737">
    <property type="term" value="C:cytoplasm"/>
    <property type="evidence" value="ECO:0007669"/>
    <property type="project" value="TreeGrafter"/>
</dbReference>
<dbReference type="RefSeq" id="WP_136863053.1">
    <property type="nucleotide sequence ID" value="NZ_SWCJ01000005.1"/>
</dbReference>
<evidence type="ECO:0000256" key="1">
    <source>
        <dbReference type="ARBA" id="ARBA00001936"/>
    </source>
</evidence>
<dbReference type="CDD" id="cd03671">
    <property type="entry name" value="NUDIX_Ap4A_hydrolase_plant_like"/>
    <property type="match status" value="1"/>
</dbReference>
<dbReference type="Gene3D" id="3.90.79.10">
    <property type="entry name" value="Nucleoside Triphosphate Pyrophosphohydrolase"/>
    <property type="match status" value="1"/>
</dbReference>
<evidence type="ECO:0000256" key="5">
    <source>
        <dbReference type="SAM" id="MobiDB-lite"/>
    </source>
</evidence>
<evidence type="ECO:0000256" key="2">
    <source>
        <dbReference type="ARBA" id="ARBA00001946"/>
    </source>
</evidence>
<dbReference type="Proteomes" id="UP000305675">
    <property type="component" value="Unassembled WGS sequence"/>
</dbReference>
<dbReference type="NCBIfam" id="NF001934">
    <property type="entry name" value="PRK00714.1-1"/>
    <property type="match status" value="1"/>
</dbReference>